<protein>
    <recommendedName>
        <fullName evidence="7">LSM2-LSM8 complex subunit LSM8</fullName>
    </recommendedName>
</protein>
<comment type="caution">
    <text evidence="9">The sequence shown here is derived from an EMBL/GenBank/DDBJ whole genome shotgun (WGS) entry which is preliminary data.</text>
</comment>
<gene>
    <name evidence="7" type="primary">LSM8</name>
    <name evidence="9" type="ORF">C6P40_000855</name>
</gene>
<dbReference type="Proteomes" id="UP000697127">
    <property type="component" value="Unassembled WGS sequence"/>
</dbReference>
<proteinExistence type="inferred from homology"/>
<dbReference type="InterPro" id="IPR044642">
    <property type="entry name" value="PTHR15588"/>
</dbReference>
<dbReference type="GO" id="GO:0071011">
    <property type="term" value="C:precatalytic spliceosome"/>
    <property type="evidence" value="ECO:0007669"/>
    <property type="project" value="TreeGrafter"/>
</dbReference>
<dbReference type="Pfam" id="PF01423">
    <property type="entry name" value="LSM"/>
    <property type="match status" value="1"/>
</dbReference>
<reference evidence="9" key="1">
    <citation type="submission" date="2020-11" db="EMBL/GenBank/DDBJ databases">
        <title>Kefir isolates.</title>
        <authorList>
            <person name="Marcisauskas S."/>
            <person name="Kim Y."/>
            <person name="Blasche S."/>
        </authorList>
    </citation>
    <scope>NUCLEOTIDE SEQUENCE</scope>
    <source>
        <strain evidence="9">Olga-1</strain>
    </source>
</reference>
<evidence type="ECO:0000313" key="9">
    <source>
        <dbReference type="EMBL" id="KAG0688536.1"/>
    </source>
</evidence>
<dbReference type="GO" id="GO:0003729">
    <property type="term" value="F:mRNA binding"/>
    <property type="evidence" value="ECO:0007669"/>
    <property type="project" value="TreeGrafter"/>
</dbReference>
<evidence type="ECO:0000256" key="4">
    <source>
        <dbReference type="ARBA" id="ARBA00023187"/>
    </source>
</evidence>
<evidence type="ECO:0000256" key="6">
    <source>
        <dbReference type="ARBA" id="ARBA00023274"/>
    </source>
</evidence>
<dbReference type="SMART" id="SM00651">
    <property type="entry name" value="Sm"/>
    <property type="match status" value="1"/>
</dbReference>
<dbReference type="Gene3D" id="2.30.30.100">
    <property type="match status" value="1"/>
</dbReference>
<evidence type="ECO:0000313" key="10">
    <source>
        <dbReference type="Proteomes" id="UP000697127"/>
    </source>
</evidence>
<keyword evidence="2 7" id="KW-0747">Spliceosome</keyword>
<dbReference type="PANTHER" id="PTHR15588">
    <property type="entry name" value="LSM1"/>
    <property type="match status" value="1"/>
</dbReference>
<dbReference type="GO" id="GO:0000398">
    <property type="term" value="P:mRNA splicing, via spliceosome"/>
    <property type="evidence" value="ECO:0007669"/>
    <property type="project" value="UniProtKB-UniRule"/>
</dbReference>
<keyword evidence="4 7" id="KW-0508">mRNA splicing</keyword>
<comment type="subcellular location">
    <subcellularLocation>
        <location evidence="1 7">Nucleus</location>
    </subcellularLocation>
</comment>
<keyword evidence="5 7" id="KW-0539">Nucleus</keyword>
<comment type="function">
    <text evidence="7">Plays role in pre-mRNA splicing as component of the U4/U6-U5 tri-snRNP complex that is involved in spliceosome assembly, and as component of the precatalytic spliceosome (spliceosome B complex). The heptameric LSM2-8 complex binds specifically to the 3'-terminal U-tract of U6 snRNA.</text>
</comment>
<keyword evidence="3 7" id="KW-0694">RNA-binding</keyword>
<dbReference type="InterPro" id="IPR001163">
    <property type="entry name" value="Sm_dom_euk/arc"/>
</dbReference>
<comment type="similarity">
    <text evidence="7">Belongs to the snRNP Sm proteins family.</text>
</comment>
<dbReference type="GO" id="GO:0046540">
    <property type="term" value="C:U4/U6 x U5 tri-snRNP complex"/>
    <property type="evidence" value="ECO:0007669"/>
    <property type="project" value="UniProtKB-UniRule"/>
</dbReference>
<dbReference type="EMBL" id="PUHW01000144">
    <property type="protein sequence ID" value="KAG0688536.1"/>
    <property type="molecule type" value="Genomic_DNA"/>
</dbReference>
<dbReference type="CDD" id="cd01727">
    <property type="entry name" value="LSm8"/>
    <property type="match status" value="1"/>
</dbReference>
<dbReference type="AlphaFoldDB" id="A0A9P6WJZ2"/>
<evidence type="ECO:0000259" key="8">
    <source>
        <dbReference type="SMART" id="SM00651"/>
    </source>
</evidence>
<evidence type="ECO:0000256" key="5">
    <source>
        <dbReference type="ARBA" id="ARBA00023242"/>
    </source>
</evidence>
<evidence type="ECO:0000256" key="3">
    <source>
        <dbReference type="ARBA" id="ARBA00022884"/>
    </source>
</evidence>
<accession>A0A9P6WJZ2</accession>
<dbReference type="OrthoDB" id="422364at2759"/>
<name>A0A9P6WJZ2_9ASCO</name>
<dbReference type="PANTHER" id="PTHR15588:SF9">
    <property type="entry name" value="U6 SNRNA-ASSOCIATED SM-LIKE PROTEIN LSM8"/>
    <property type="match status" value="1"/>
</dbReference>
<evidence type="ECO:0000256" key="1">
    <source>
        <dbReference type="ARBA" id="ARBA00004123"/>
    </source>
</evidence>
<sequence>MKTADVKILTADGKLYIGNLEGYDQNTNVILSKSKERQFSKDKPSKEKSLGGIVIRGDDVLCVGKFDEDTENSTDYTNIFAENLKDTKNPLKGGNI</sequence>
<dbReference type="InterPro" id="IPR034103">
    <property type="entry name" value="Lsm8"/>
</dbReference>
<keyword evidence="6 7" id="KW-0687">Ribonucleoprotein</keyword>
<comment type="subunit">
    <text evidence="7">LSm subunits form a heteromer with a doughnut shape.</text>
</comment>
<dbReference type="GO" id="GO:0005688">
    <property type="term" value="C:U6 snRNP"/>
    <property type="evidence" value="ECO:0007669"/>
    <property type="project" value="UniProtKB-UniRule"/>
</dbReference>
<dbReference type="SUPFAM" id="SSF50182">
    <property type="entry name" value="Sm-like ribonucleoproteins"/>
    <property type="match status" value="1"/>
</dbReference>
<evidence type="ECO:0000256" key="7">
    <source>
        <dbReference type="RuleBase" id="RU365048"/>
    </source>
</evidence>
<organism evidence="9 10">
    <name type="scientific">Pichia californica</name>
    <dbReference type="NCBI Taxonomy" id="460514"/>
    <lineage>
        <taxon>Eukaryota</taxon>
        <taxon>Fungi</taxon>
        <taxon>Dikarya</taxon>
        <taxon>Ascomycota</taxon>
        <taxon>Saccharomycotina</taxon>
        <taxon>Pichiomycetes</taxon>
        <taxon>Pichiales</taxon>
        <taxon>Pichiaceae</taxon>
        <taxon>Pichia</taxon>
    </lineage>
</organism>
<evidence type="ECO:0000256" key="2">
    <source>
        <dbReference type="ARBA" id="ARBA00022728"/>
    </source>
</evidence>
<feature type="domain" description="Sm" evidence="8">
    <location>
        <begin position="1"/>
        <end position="65"/>
    </location>
</feature>
<keyword evidence="10" id="KW-1185">Reference proteome</keyword>
<keyword evidence="7" id="KW-0507">mRNA processing</keyword>
<dbReference type="InterPro" id="IPR010920">
    <property type="entry name" value="LSM_dom_sf"/>
</dbReference>